<feature type="binding site" evidence="12 13">
    <location>
        <position position="108"/>
    </location>
    <ligand>
        <name>Cu(2+)</name>
        <dbReference type="ChEBI" id="CHEBI:29036"/>
    </ligand>
</feature>
<dbReference type="PDB" id="5B1J">
    <property type="method" value="X-ray"/>
    <property type="resolution" value="3.00 A"/>
    <property type="chains" value="C=27-150"/>
</dbReference>
<dbReference type="PDBsum" id="5B1J"/>
<dbReference type="Gene3D" id="2.60.40.420">
    <property type="entry name" value="Cupredoxins - blue copper proteins"/>
    <property type="match status" value="1"/>
</dbReference>
<evidence type="ECO:0000313" key="11">
    <source>
        <dbReference type="EMBL" id="BAF80137.1"/>
    </source>
</evidence>
<dbReference type="PRINTS" id="PR00156">
    <property type="entry name" value="COPPERBLUE"/>
</dbReference>
<dbReference type="InterPro" id="IPR000923">
    <property type="entry name" value="BlueCu_1"/>
</dbReference>
<dbReference type="SMR" id="A7VL37"/>
<dbReference type="InterPro" id="IPR012745">
    <property type="entry name" value="Pseudoazurin"/>
</dbReference>
<evidence type="ECO:0000256" key="3">
    <source>
        <dbReference type="ARBA" id="ARBA00022723"/>
    </source>
</evidence>
<evidence type="ECO:0000256" key="8">
    <source>
        <dbReference type="PIRSR" id="PIRSR602386-1"/>
    </source>
</evidence>
<evidence type="ECO:0000259" key="10">
    <source>
        <dbReference type="Pfam" id="PF00127"/>
    </source>
</evidence>
<comment type="subcellular location">
    <subcellularLocation>
        <location evidence="1">Periplasm</location>
    </subcellularLocation>
</comment>
<keyword evidence="9" id="KW-0732">Signal</keyword>
<dbReference type="GO" id="GO:0042597">
    <property type="term" value="C:periplasmic space"/>
    <property type="evidence" value="ECO:0007669"/>
    <property type="project" value="UniProtKB-SubCell"/>
</dbReference>
<evidence type="ECO:0000256" key="5">
    <source>
        <dbReference type="ARBA" id="ARBA00022982"/>
    </source>
</evidence>
<dbReference type="AlphaFoldDB" id="A7VL37"/>
<evidence type="ECO:0000256" key="4">
    <source>
        <dbReference type="ARBA" id="ARBA00022764"/>
    </source>
</evidence>
<evidence type="ECO:0007829" key="12">
    <source>
        <dbReference type="PDB" id="3EF4"/>
    </source>
</evidence>
<dbReference type="PDB" id="3EF4">
    <property type="method" value="X-ray"/>
    <property type="resolution" value="1.18 A"/>
    <property type="chains" value="A/B/C=27-150"/>
</dbReference>
<dbReference type="GO" id="GO:0009055">
    <property type="term" value="F:electron transfer activity"/>
    <property type="evidence" value="ECO:0007669"/>
    <property type="project" value="InterPro"/>
</dbReference>
<feature type="binding site" evidence="8">
    <location>
        <position position="113"/>
    </location>
    <ligand>
        <name>Cu cation</name>
        <dbReference type="ChEBI" id="CHEBI:23378"/>
    </ligand>
</feature>
<sequence precursor="true">MKLSRQILFATSITLAAIIVPRFATAAEHIVEMRNKDDAGNTMVFQPGFVKVEAGDTVKFVPTDKSHNAESVREVWPEGVAPVKGGFSKEVVFNAEKEGLYVLKCAPHYGMGMVVLVQVGKPVNLDQIKEYKATGLAKKRLDGEIAKVVQ</sequence>
<dbReference type="InterPro" id="IPR002386">
    <property type="entry name" value="Amicyanin/Pseudoazurin"/>
</dbReference>
<feature type="domain" description="Blue (type 1) copper" evidence="10">
    <location>
        <begin position="32"/>
        <end position="119"/>
    </location>
</feature>
<proteinExistence type="evidence at protein level"/>
<evidence type="ECO:0000256" key="6">
    <source>
        <dbReference type="ARBA" id="ARBA00023008"/>
    </source>
</evidence>
<keyword evidence="6 8" id="KW-0186">Copper</keyword>
<evidence type="ECO:0000256" key="1">
    <source>
        <dbReference type="ARBA" id="ARBA00004418"/>
    </source>
</evidence>
<dbReference type="SUPFAM" id="SSF49503">
    <property type="entry name" value="Cupredoxins"/>
    <property type="match status" value="1"/>
</dbReference>
<dbReference type="Pfam" id="PF00127">
    <property type="entry name" value="Copper-bind"/>
    <property type="match status" value="1"/>
</dbReference>
<feature type="signal peptide" evidence="9">
    <location>
        <begin position="1"/>
        <end position="26"/>
    </location>
</feature>
<feature type="binding site" evidence="12 13">
    <location>
        <position position="113"/>
    </location>
    <ligand>
        <name>Cu(2+)</name>
        <dbReference type="ChEBI" id="CHEBI:29036"/>
    </ligand>
</feature>
<protein>
    <recommendedName>
        <fullName evidence="7">Pseudoazurin</fullName>
    </recommendedName>
</protein>
<keyword evidence="5" id="KW-0249">Electron transport</keyword>
<feature type="chain" id="PRO_5002717396" description="Pseudoazurin" evidence="9">
    <location>
        <begin position="27"/>
        <end position="150"/>
    </location>
</feature>
<feature type="binding site" evidence="12 13">
    <location>
        <position position="105"/>
    </location>
    <ligand>
        <name>Cu(2+)</name>
        <dbReference type="ChEBI" id="CHEBI:29036"/>
    </ligand>
</feature>
<comment type="cofactor">
    <cofactor evidence="8">
        <name>Cu cation</name>
        <dbReference type="ChEBI" id="CHEBI:23378"/>
    </cofactor>
    <text evidence="8">Binds 1 copper ion per subunit.</text>
</comment>
<dbReference type="EMBL" id="AB297894">
    <property type="protein sequence ID" value="BAF80137.1"/>
    <property type="molecule type" value="Genomic_DNA"/>
</dbReference>
<name>A7VL37_9HYPH</name>
<reference evidence="11" key="1">
    <citation type="journal article" date="2007" name="J. Biochem.">
        <title>Identification of a blue copper protein from Hyphomicrobium denitrificans and its functions in the periplasm.</title>
        <authorList>
            <person name="Hira D."/>
            <person name="Nojiri M."/>
            <person name="Yamaguchi K."/>
            <person name="Suzuki S."/>
        </authorList>
    </citation>
    <scope>NUCLEOTIDE SEQUENCE</scope>
    <source>
        <strain evidence="11">A3151</strain>
    </source>
</reference>
<feature type="binding site" evidence="8">
    <location>
        <position position="105"/>
    </location>
    <ligand>
        <name>Cu cation</name>
        <dbReference type="ChEBI" id="CHEBI:23378"/>
    </ligand>
</feature>
<keyword evidence="12 13" id="KW-0002">3D-structure</keyword>
<feature type="binding site" evidence="12 13">
    <location>
        <position position="67"/>
    </location>
    <ligand>
        <name>Cu(2+)</name>
        <dbReference type="ChEBI" id="CHEBI:29036"/>
    </ligand>
</feature>
<accession>A7VL37</accession>
<reference evidence="13" key="3">
    <citation type="submission" date="2015-12" db="PDB data bank">
        <title>Structure and Function of Copper Nitrite Reductase.</title>
        <authorList>
            <person name="Nojiri M."/>
        </authorList>
    </citation>
    <scope>X-RAY CRYSTALLOGRAPHY (3.00 ANGSTROMS) OF 27-150 IN COMPLEX WITH CU(2+)</scope>
</reference>
<keyword evidence="3 8" id="KW-0479">Metal-binding</keyword>
<dbReference type="InterPro" id="IPR008972">
    <property type="entry name" value="Cupredoxin"/>
</dbReference>
<evidence type="ECO:0007829" key="13">
    <source>
        <dbReference type="PDB" id="5B1J"/>
    </source>
</evidence>
<keyword evidence="4" id="KW-0574">Periplasm</keyword>
<evidence type="ECO:0000256" key="2">
    <source>
        <dbReference type="ARBA" id="ARBA00022448"/>
    </source>
</evidence>
<dbReference type="NCBIfam" id="TIGR02375">
    <property type="entry name" value="pseudoazurin"/>
    <property type="match status" value="1"/>
</dbReference>
<organism evidence="11">
    <name type="scientific">Hyphomicrobium denitrificans</name>
    <dbReference type="NCBI Taxonomy" id="53399"/>
    <lineage>
        <taxon>Bacteria</taxon>
        <taxon>Pseudomonadati</taxon>
        <taxon>Pseudomonadota</taxon>
        <taxon>Alphaproteobacteria</taxon>
        <taxon>Hyphomicrobiales</taxon>
        <taxon>Hyphomicrobiaceae</taxon>
        <taxon>Hyphomicrobium</taxon>
    </lineage>
</organism>
<gene>
    <name evidence="11" type="primary">paz</name>
</gene>
<feature type="binding site" evidence="8">
    <location>
        <position position="67"/>
    </location>
    <ligand>
        <name>Cu cation</name>
        <dbReference type="ChEBI" id="CHEBI:23378"/>
    </ligand>
</feature>
<dbReference type="EvolutionaryTrace" id="A7VL37"/>
<evidence type="ECO:0000256" key="9">
    <source>
        <dbReference type="SAM" id="SignalP"/>
    </source>
</evidence>
<dbReference type="PRINTS" id="PR00155">
    <property type="entry name" value="AMICYANIN"/>
</dbReference>
<reference evidence="12" key="2">
    <citation type="journal article" date="2009" name="Acta Crystallogr. D">
        <title>Atomic resolution structure of pseudoazurin from the methylotrophic denitrifying bacterium Hyphomicrobium denitrificans: structural insights into its spectroscopic properties.</title>
        <authorList>
            <person name="Hira D."/>
            <person name="Nojiri M."/>
            <person name="Suzuki S."/>
        </authorList>
    </citation>
    <scope>X-RAY CRYSTALLOGRAPHY (1.18 ANGSTROMS) OF 27-150 IN COMPLEX WITH CU(2+)</scope>
</reference>
<feature type="binding site" evidence="8">
    <location>
        <position position="108"/>
    </location>
    <ligand>
        <name>Cu cation</name>
        <dbReference type="ChEBI" id="CHEBI:23378"/>
    </ligand>
</feature>
<keyword evidence="2" id="KW-0813">Transport</keyword>
<evidence type="ECO:0000256" key="7">
    <source>
        <dbReference type="NCBIfam" id="TIGR02375"/>
    </source>
</evidence>
<dbReference type="CDD" id="cd04218">
    <property type="entry name" value="Pseudoazurin"/>
    <property type="match status" value="1"/>
</dbReference>
<dbReference type="GO" id="GO:0005507">
    <property type="term" value="F:copper ion binding"/>
    <property type="evidence" value="ECO:0007669"/>
    <property type="project" value="UniProtKB-UniRule"/>
</dbReference>
<dbReference type="InterPro" id="IPR001235">
    <property type="entry name" value="Copper_blue_Plastocyanin"/>
</dbReference>
<dbReference type="PDBsum" id="3EF4"/>